<dbReference type="EMBL" id="BQNB010014277">
    <property type="protein sequence ID" value="GJT26264.1"/>
    <property type="molecule type" value="Genomic_DNA"/>
</dbReference>
<evidence type="ECO:0000313" key="2">
    <source>
        <dbReference type="EMBL" id="GJT26264.1"/>
    </source>
</evidence>
<dbReference type="Pfam" id="PF03732">
    <property type="entry name" value="Retrotrans_gag"/>
    <property type="match status" value="1"/>
</dbReference>
<dbReference type="PANTHER" id="PTHR33067">
    <property type="entry name" value="RNA-DIRECTED DNA POLYMERASE-RELATED"/>
    <property type="match status" value="1"/>
</dbReference>
<protein>
    <submittedName>
        <fullName evidence="2">Reverse transcriptase domain-containing protein</fullName>
    </submittedName>
</protein>
<reference evidence="2" key="2">
    <citation type="submission" date="2022-01" db="EMBL/GenBank/DDBJ databases">
        <authorList>
            <person name="Yamashiro T."/>
            <person name="Shiraishi A."/>
            <person name="Satake H."/>
            <person name="Nakayama K."/>
        </authorList>
    </citation>
    <scope>NUCLEOTIDE SEQUENCE</scope>
</reference>
<organism evidence="2 3">
    <name type="scientific">Tanacetum coccineum</name>
    <dbReference type="NCBI Taxonomy" id="301880"/>
    <lineage>
        <taxon>Eukaryota</taxon>
        <taxon>Viridiplantae</taxon>
        <taxon>Streptophyta</taxon>
        <taxon>Embryophyta</taxon>
        <taxon>Tracheophyta</taxon>
        <taxon>Spermatophyta</taxon>
        <taxon>Magnoliopsida</taxon>
        <taxon>eudicotyledons</taxon>
        <taxon>Gunneridae</taxon>
        <taxon>Pentapetalae</taxon>
        <taxon>asterids</taxon>
        <taxon>campanulids</taxon>
        <taxon>Asterales</taxon>
        <taxon>Asteraceae</taxon>
        <taxon>Asteroideae</taxon>
        <taxon>Anthemideae</taxon>
        <taxon>Anthemidinae</taxon>
        <taxon>Tanacetum</taxon>
    </lineage>
</organism>
<dbReference type="Proteomes" id="UP001151760">
    <property type="component" value="Unassembled WGS sequence"/>
</dbReference>
<keyword evidence="2" id="KW-0695">RNA-directed DNA polymerase</keyword>
<dbReference type="CDD" id="cd00303">
    <property type="entry name" value="retropepsin_like"/>
    <property type="match status" value="1"/>
</dbReference>
<reference evidence="2" key="1">
    <citation type="journal article" date="2022" name="Int. J. Mol. Sci.">
        <title>Draft Genome of Tanacetum Coccineum: Genomic Comparison of Closely Related Tanacetum-Family Plants.</title>
        <authorList>
            <person name="Yamashiro T."/>
            <person name="Shiraishi A."/>
            <person name="Nakayama K."/>
            <person name="Satake H."/>
        </authorList>
    </citation>
    <scope>NUCLEOTIDE SEQUENCE</scope>
</reference>
<keyword evidence="2" id="KW-0808">Transferase</keyword>
<sequence>MEEINNFQQEPDETLYQAWERFKELLMKCPQHYLTEMQEVILFYNGLDVPTRQILDSRGAVPTKTAEDAKKAIQEMAEYSQKWHNGTSRGRSTETSDGLAAIQAQLNNLGREIKKVNEKVYAAQVGCGGYRATAPGYYQRNNANPSYQERRQSMEDTLSKFMSESAKRHEENSNLIKEIRATTDAAIRNQGASIKTLEIQIGQMSKVLQERGFGSLPSSTETNPRDQVKSISTIIEADSYSIRRLGELAHTRLTGELADKTVKYLKGIAENVLVGIGKFTFPVDFIILDMPEDIKVPLILGRPFLSIAYAKIDVYKRKITLRADEERIENQVNDLMPTIEEGEVIEEFRTKDDELDTEIDDYPRALMNVPIFVGTFSVVSDFVVLEDMDAYRGEGMGDVIFGEPFLREVGIKTKRFKGIITLYKSDDEVTYQMVRSHPRFKCHTNKQCNKIPPLQKVSEKDEKNGISHTYQKFKGFYKGVLNLGSDYIRNSKTEEWLTREHISVHEMK</sequence>
<dbReference type="Gene3D" id="2.40.70.10">
    <property type="entry name" value="Acid Proteases"/>
    <property type="match status" value="1"/>
</dbReference>
<accession>A0ABQ5CMX6</accession>
<dbReference type="InterPro" id="IPR005162">
    <property type="entry name" value="Retrotrans_gag_dom"/>
</dbReference>
<gene>
    <name evidence="2" type="ORF">Tco_0906539</name>
</gene>
<evidence type="ECO:0000259" key="1">
    <source>
        <dbReference type="Pfam" id="PF03732"/>
    </source>
</evidence>
<keyword evidence="2" id="KW-0548">Nucleotidyltransferase</keyword>
<comment type="caution">
    <text evidence="2">The sequence shown here is derived from an EMBL/GenBank/DDBJ whole genome shotgun (WGS) entry which is preliminary data.</text>
</comment>
<dbReference type="InterPro" id="IPR021109">
    <property type="entry name" value="Peptidase_aspartic_dom_sf"/>
</dbReference>
<dbReference type="PANTHER" id="PTHR33067:SF35">
    <property type="entry name" value="ASPARTIC PEPTIDASE DDI1-TYPE DOMAIN-CONTAINING PROTEIN"/>
    <property type="match status" value="1"/>
</dbReference>
<name>A0ABQ5CMX6_9ASTR</name>
<feature type="domain" description="Retrotransposon gag" evidence="1">
    <location>
        <begin position="2"/>
        <end position="48"/>
    </location>
</feature>
<dbReference type="GO" id="GO:0003964">
    <property type="term" value="F:RNA-directed DNA polymerase activity"/>
    <property type="evidence" value="ECO:0007669"/>
    <property type="project" value="UniProtKB-KW"/>
</dbReference>
<keyword evidence="3" id="KW-1185">Reference proteome</keyword>
<evidence type="ECO:0000313" key="3">
    <source>
        <dbReference type="Proteomes" id="UP001151760"/>
    </source>
</evidence>
<proteinExistence type="predicted"/>